<feature type="non-terminal residue" evidence="2">
    <location>
        <position position="1"/>
    </location>
</feature>
<reference evidence="2 3" key="1">
    <citation type="submission" date="2018-03" db="EMBL/GenBank/DDBJ databases">
        <title>Rhodobacter veldkampii.</title>
        <authorList>
            <person name="Meyer T.E."/>
            <person name="Miller S."/>
            <person name="Lodha T."/>
            <person name="Gandham S."/>
            <person name="Chintalapati S."/>
            <person name="Chintalapati V.R."/>
        </authorList>
    </citation>
    <scope>NUCLEOTIDE SEQUENCE [LARGE SCALE GENOMIC DNA]</scope>
    <source>
        <strain evidence="2 3">DSM 11550</strain>
    </source>
</reference>
<dbReference type="RefSeq" id="WP_181317786.1">
    <property type="nucleotide sequence ID" value="NZ_PZKF01000146.1"/>
</dbReference>
<evidence type="ECO:0000313" key="2">
    <source>
        <dbReference type="EMBL" id="PTE12558.1"/>
    </source>
</evidence>
<protein>
    <submittedName>
        <fullName evidence="2">IS1380 family transposase</fullName>
    </submittedName>
</protein>
<dbReference type="AlphaFoldDB" id="A0A2T4J3Z6"/>
<name>A0A2T4J3Z6_9RHOB</name>
<gene>
    <name evidence="2" type="ORF">C5F46_16320</name>
</gene>
<feature type="domain" description="Transposase DDE" evidence="1">
    <location>
        <begin position="2"/>
        <end position="51"/>
    </location>
</feature>
<dbReference type="EMBL" id="PZKF01000146">
    <property type="protein sequence ID" value="PTE12558.1"/>
    <property type="molecule type" value="Genomic_DNA"/>
</dbReference>
<sequence>ADWSLTSLQLKLIKIGARVVRHARAITFQLAEVAVTGPMVRAILAAIHRLRTPPLCA</sequence>
<keyword evidence="3" id="KW-1185">Reference proteome</keyword>
<comment type="caution">
    <text evidence="2">The sequence shown here is derived from an EMBL/GenBank/DDBJ whole genome shotgun (WGS) entry which is preliminary data.</text>
</comment>
<dbReference type="InterPro" id="IPR025668">
    <property type="entry name" value="Tnp_DDE_dom"/>
</dbReference>
<dbReference type="Proteomes" id="UP000241899">
    <property type="component" value="Unassembled WGS sequence"/>
</dbReference>
<dbReference type="Pfam" id="PF13701">
    <property type="entry name" value="DDE_Tnp_1_4"/>
    <property type="match status" value="1"/>
</dbReference>
<proteinExistence type="predicted"/>
<evidence type="ECO:0000259" key="1">
    <source>
        <dbReference type="Pfam" id="PF13701"/>
    </source>
</evidence>
<evidence type="ECO:0000313" key="3">
    <source>
        <dbReference type="Proteomes" id="UP000241899"/>
    </source>
</evidence>
<organism evidence="2 3">
    <name type="scientific">Phaeovulum veldkampii DSM 11550</name>
    <dbReference type="NCBI Taxonomy" id="1185920"/>
    <lineage>
        <taxon>Bacteria</taxon>
        <taxon>Pseudomonadati</taxon>
        <taxon>Pseudomonadota</taxon>
        <taxon>Alphaproteobacteria</taxon>
        <taxon>Rhodobacterales</taxon>
        <taxon>Paracoccaceae</taxon>
        <taxon>Phaeovulum</taxon>
    </lineage>
</organism>
<accession>A0A2T4J3Z6</accession>